<keyword evidence="3" id="KW-1185">Reference proteome</keyword>
<evidence type="ECO:0000259" key="1">
    <source>
        <dbReference type="Pfam" id="PF20670"/>
    </source>
</evidence>
<proteinExistence type="predicted"/>
<evidence type="ECO:0000313" key="3">
    <source>
        <dbReference type="Proteomes" id="UP000481033"/>
    </source>
</evidence>
<dbReference type="InterPro" id="IPR049213">
    <property type="entry name" value="DUF6816"/>
</dbReference>
<dbReference type="AlphaFoldDB" id="A0A6M0RTV0"/>
<accession>A0A6M0RTV0</accession>
<reference evidence="2 3" key="1">
    <citation type="journal article" date="2020" name="Microb. Ecol.">
        <title>Ecogenomics of the Marine Benthic Filamentous Cyanobacterium Adonisia.</title>
        <authorList>
            <person name="Walter J.M."/>
            <person name="Coutinho F.H."/>
            <person name="Leomil L."/>
            <person name="Hargreaves P.I."/>
            <person name="Campeao M.E."/>
            <person name="Vieira V.V."/>
            <person name="Silva B.S."/>
            <person name="Fistarol G.O."/>
            <person name="Salomon P.S."/>
            <person name="Sawabe T."/>
            <person name="Mino S."/>
            <person name="Hosokawa M."/>
            <person name="Miyashita H."/>
            <person name="Maruyama F."/>
            <person name="van Verk M.C."/>
            <person name="Dutilh B.E."/>
            <person name="Thompson C.C."/>
            <person name="Thompson F.L."/>
        </authorList>
    </citation>
    <scope>NUCLEOTIDE SEQUENCE [LARGE SCALE GENOMIC DNA]</scope>
    <source>
        <strain evidence="2 3">CCMR0081</strain>
    </source>
</reference>
<organism evidence="2 3">
    <name type="scientific">Adonisia turfae CCMR0081</name>
    <dbReference type="NCBI Taxonomy" id="2292702"/>
    <lineage>
        <taxon>Bacteria</taxon>
        <taxon>Bacillati</taxon>
        <taxon>Cyanobacteriota</taxon>
        <taxon>Adonisia</taxon>
        <taxon>Adonisia turfae</taxon>
    </lineage>
</organism>
<feature type="domain" description="DUF6816" evidence="1">
    <location>
        <begin position="69"/>
        <end position="273"/>
    </location>
</feature>
<sequence length="279" mass="32102">MVINPIMHRFFLKLLRQRQRLRLRRKLVWFTLLFLVWLLCSGEAMATPLAERVSAFPHWSTKPPVQPSAGDLVYPAWMDGSWRMTSTLLTMAAPVAPEVITPGFEGNRQFLDMPIEADIHFQKTRVAQGKFLDRPLKTTEGVVSDRAFNGMSLAKAYLGDDWVKAVNVDPEDPNRQITFLKDNQQLVSTVTGRAVEQPDNHTFITTEVFQQFFRGGRPTVYLNEVENTTAYHYQEDHIVADQMTAIYLSPQDPDYFKAMDRPVALYRYGLELYPVTNNR</sequence>
<protein>
    <recommendedName>
        <fullName evidence="1">DUF6816 domain-containing protein</fullName>
    </recommendedName>
</protein>
<comment type="caution">
    <text evidence="2">The sequence shown here is derived from an EMBL/GenBank/DDBJ whole genome shotgun (WGS) entry which is preliminary data.</text>
</comment>
<dbReference type="Pfam" id="PF20670">
    <property type="entry name" value="DUF6816"/>
    <property type="match status" value="1"/>
</dbReference>
<dbReference type="Proteomes" id="UP000481033">
    <property type="component" value="Unassembled WGS sequence"/>
</dbReference>
<dbReference type="RefSeq" id="WP_163702136.1">
    <property type="nucleotide sequence ID" value="NZ_QXHD01000004.1"/>
</dbReference>
<dbReference type="EMBL" id="QXHD01000004">
    <property type="protein sequence ID" value="NEZ59182.1"/>
    <property type="molecule type" value="Genomic_DNA"/>
</dbReference>
<gene>
    <name evidence="2" type="ORF">DXZ20_26770</name>
</gene>
<evidence type="ECO:0000313" key="2">
    <source>
        <dbReference type="EMBL" id="NEZ59182.1"/>
    </source>
</evidence>
<name>A0A6M0RTV0_9CYAN</name>